<protein>
    <submittedName>
        <fullName evidence="1">DUF6279 family lipoprotein</fullName>
    </submittedName>
</protein>
<organism evidence="1 2">
    <name type="scientific">Microbulbifer halophilus</name>
    <dbReference type="NCBI Taxonomy" id="453963"/>
    <lineage>
        <taxon>Bacteria</taxon>
        <taxon>Pseudomonadati</taxon>
        <taxon>Pseudomonadota</taxon>
        <taxon>Gammaproteobacteria</taxon>
        <taxon>Cellvibrionales</taxon>
        <taxon>Microbulbiferaceae</taxon>
        <taxon>Microbulbifer</taxon>
    </lineage>
</organism>
<evidence type="ECO:0000313" key="2">
    <source>
        <dbReference type="Proteomes" id="UP001597425"/>
    </source>
</evidence>
<comment type="caution">
    <text evidence="1">The sequence shown here is derived from an EMBL/GenBank/DDBJ whole genome shotgun (WGS) entry which is preliminary data.</text>
</comment>
<sequence>MTQAAQPAPDHRLRSLCTTVLLATLLSLAGCSSIQFAYGQLDRWLRWQLDDYVDLDREQKRQLQASLDSFLAWHRQTQLPRYADAMMELADRVETGELEDLPLETLEDRARGFWEASSTQFYDLLIPLAARLRPEQISELAENFREKREESLEEWRESPEEVEQKRRKRIRKHSERWLGSLTDKQKALISTWVSRAAYDPLLRDRQRGKWQARFLELLRNKPDNYRAQLRDLMLDPQQLWSDEYRQMQEERHRQARALGEQMLASTTPEQQQHLAETLREYAGDFRELANR</sequence>
<dbReference type="RefSeq" id="WP_265720555.1">
    <property type="nucleotide sequence ID" value="NZ_JAPIVK010000004.1"/>
</dbReference>
<name>A0ABW5E966_9GAMM</name>
<dbReference type="InterPro" id="IPR016875">
    <property type="entry name" value="UCP028200"/>
</dbReference>
<dbReference type="EMBL" id="JBHUJD010000002">
    <property type="protein sequence ID" value="MFD2309210.1"/>
    <property type="molecule type" value="Genomic_DNA"/>
</dbReference>
<evidence type="ECO:0000313" key="1">
    <source>
        <dbReference type="EMBL" id="MFD2309210.1"/>
    </source>
</evidence>
<keyword evidence="2" id="KW-1185">Reference proteome</keyword>
<reference evidence="2" key="1">
    <citation type="journal article" date="2019" name="Int. J. Syst. Evol. Microbiol.">
        <title>The Global Catalogue of Microorganisms (GCM) 10K type strain sequencing project: providing services to taxonomists for standard genome sequencing and annotation.</title>
        <authorList>
            <consortium name="The Broad Institute Genomics Platform"/>
            <consortium name="The Broad Institute Genome Sequencing Center for Infectious Disease"/>
            <person name="Wu L."/>
            <person name="Ma J."/>
        </authorList>
    </citation>
    <scope>NUCLEOTIDE SEQUENCE [LARGE SCALE GENOMIC DNA]</scope>
    <source>
        <strain evidence="2">KCTC 12848</strain>
    </source>
</reference>
<keyword evidence="1" id="KW-0449">Lipoprotein</keyword>
<accession>A0ABW5E966</accession>
<dbReference type="Proteomes" id="UP001597425">
    <property type="component" value="Unassembled WGS sequence"/>
</dbReference>
<gene>
    <name evidence="1" type="ORF">ACFSKX_02165</name>
</gene>
<dbReference type="PIRSF" id="PIRSF028200">
    <property type="entry name" value="UCP028200"/>
    <property type="match status" value="1"/>
</dbReference>
<dbReference type="Pfam" id="PF19795">
    <property type="entry name" value="DUF6279"/>
    <property type="match status" value="1"/>
</dbReference>
<proteinExistence type="predicted"/>